<evidence type="ECO:0000259" key="9">
    <source>
        <dbReference type="Pfam" id="PF01274"/>
    </source>
</evidence>
<comment type="pathway">
    <text evidence="8">Carbohydrate metabolism; glyoxylate cycle; (S)-malate from isocitrate: step 2/2.</text>
</comment>
<feature type="domain" description="Malate synthase N-terminal" evidence="10">
    <location>
        <begin position="8"/>
        <end position="68"/>
    </location>
</feature>
<feature type="active site" description="Proton donor" evidence="7">
    <location>
        <position position="444"/>
    </location>
</feature>
<dbReference type="InterPro" id="IPR044856">
    <property type="entry name" value="Malate_synth_C_sf"/>
</dbReference>
<evidence type="ECO:0000256" key="1">
    <source>
        <dbReference type="ARBA" id="ARBA00006394"/>
    </source>
</evidence>
<dbReference type="UniPathway" id="UPA00703">
    <property type="reaction ID" value="UER00720"/>
</dbReference>
<dbReference type="Gene3D" id="1.20.1220.12">
    <property type="entry name" value="Malate synthase, domain III"/>
    <property type="match status" value="1"/>
</dbReference>
<reference evidence="12 13" key="1">
    <citation type="submission" date="2018-10" db="EMBL/GenBank/DDBJ databases">
        <title>Genomic Encyclopedia of Archaeal and Bacterial Type Strains, Phase II (KMG-II): from individual species to whole genera.</title>
        <authorList>
            <person name="Goeker M."/>
        </authorList>
    </citation>
    <scope>NUCLEOTIDE SEQUENCE [LARGE SCALE GENOMIC DNA]</scope>
    <source>
        <strain evidence="12 13">DSM 25217</strain>
    </source>
</reference>
<feature type="domain" description="Malate synthase TIM barrel" evidence="9">
    <location>
        <begin position="160"/>
        <end position="404"/>
    </location>
</feature>
<evidence type="ECO:0000256" key="3">
    <source>
        <dbReference type="ARBA" id="ARBA00022435"/>
    </source>
</evidence>
<dbReference type="Proteomes" id="UP000271227">
    <property type="component" value="Unassembled WGS sequence"/>
</dbReference>
<accession>A0A3M0CHJ5</accession>
<evidence type="ECO:0000259" key="10">
    <source>
        <dbReference type="Pfam" id="PF20656"/>
    </source>
</evidence>
<dbReference type="PANTHER" id="PTHR42902">
    <property type="entry name" value="MALATE SYNTHASE"/>
    <property type="match status" value="1"/>
</dbReference>
<keyword evidence="4 8" id="KW-0816">Tricarboxylic acid cycle</keyword>
<dbReference type="InterPro" id="IPR011076">
    <property type="entry name" value="Malate_synth_sf"/>
</dbReference>
<dbReference type="Gene3D" id="3.20.20.360">
    <property type="entry name" value="Malate synthase, domain 3"/>
    <property type="match status" value="1"/>
</dbReference>
<dbReference type="RefSeq" id="WP_211332188.1">
    <property type="nucleotide sequence ID" value="NZ_REFR01000011.1"/>
</dbReference>
<proteinExistence type="inferred from homology"/>
<evidence type="ECO:0000313" key="13">
    <source>
        <dbReference type="Proteomes" id="UP000271227"/>
    </source>
</evidence>
<protein>
    <recommendedName>
        <fullName evidence="2 8">Malate synthase</fullName>
        <ecNumber evidence="2 8">2.3.3.9</ecNumber>
    </recommendedName>
</protein>
<dbReference type="PANTHER" id="PTHR42902:SF1">
    <property type="entry name" value="MALATE SYNTHASE 1-RELATED"/>
    <property type="match status" value="1"/>
</dbReference>
<comment type="caution">
    <text evidence="12">The sequence shown here is derived from an EMBL/GenBank/DDBJ whole genome shotgun (WGS) entry which is preliminary data.</text>
</comment>
<dbReference type="InterPro" id="IPR006252">
    <property type="entry name" value="Malate_synthA"/>
</dbReference>
<feature type="active site" description="Proton acceptor" evidence="7">
    <location>
        <position position="164"/>
    </location>
</feature>
<evidence type="ECO:0000259" key="11">
    <source>
        <dbReference type="Pfam" id="PF20659"/>
    </source>
</evidence>
<evidence type="ECO:0000256" key="6">
    <source>
        <dbReference type="ARBA" id="ARBA00047918"/>
    </source>
</evidence>
<dbReference type="InterPro" id="IPR046363">
    <property type="entry name" value="MS_N_TIM-barrel_dom"/>
</dbReference>
<keyword evidence="5 8" id="KW-0808">Transferase</keyword>
<dbReference type="InParanoid" id="A0A3M0CHJ5"/>
<evidence type="ECO:0000256" key="7">
    <source>
        <dbReference type="PIRSR" id="PIRSR001363-1"/>
    </source>
</evidence>
<evidence type="ECO:0000256" key="2">
    <source>
        <dbReference type="ARBA" id="ARBA00012636"/>
    </source>
</evidence>
<dbReference type="FunFam" id="3.20.20.360:FF:000001">
    <property type="entry name" value="Malate synthase"/>
    <property type="match status" value="1"/>
</dbReference>
<dbReference type="FunCoup" id="A0A3M0CHJ5">
    <property type="interactions" value="336"/>
</dbReference>
<dbReference type="SUPFAM" id="SSF51645">
    <property type="entry name" value="Malate synthase G"/>
    <property type="match status" value="1"/>
</dbReference>
<dbReference type="Pfam" id="PF01274">
    <property type="entry name" value="MS_TIM-barrel"/>
    <property type="match status" value="1"/>
</dbReference>
<dbReference type="PROSITE" id="PS00510">
    <property type="entry name" value="MALATE_SYNTHASE"/>
    <property type="match status" value="1"/>
</dbReference>
<dbReference type="Pfam" id="PF20659">
    <property type="entry name" value="MS_C"/>
    <property type="match status" value="1"/>
</dbReference>
<dbReference type="Pfam" id="PF20656">
    <property type="entry name" value="MS_N"/>
    <property type="match status" value="1"/>
</dbReference>
<name>A0A3M0CHJ5_9PROT</name>
<sequence length="533" mass="59398">MTHNIAGLRIDAPHVAGQDSILTDEAMALVAGIEQRFAARRRDLVKARDAVQAKLDAGGTLDFLPETADIRAGDWTVAPTPDDLRDRRVEITGPVDRKMVINALNAGTKCFMADFEDSSTPTWANQIEGQINLRDAVARTISFHDAAKGKDYRLGETPAVLLVRPRGLHMDEAHVTLDGQPVSGGFLDFALYLVHNHAELKKRDSGPYFYLPKMEHHLEARLWEEVITFAETTLGLTRGTVRVTVLIETITAAFQMDEILYELKDHIVGLNCGRWDYIFNFIKRFARRGDMVLPDRDAVGMTQHFLRSYSLLLIKTCHRRGAHAMGGMAAQIPIKTDEAANKAAFDKVRADKEREASDGHDGTWVAHPGLVPVALAEFDKHMPNANQIATRRADVSVTADDLLKLPTGTITETGLRRNITIGLMYLGAWLGGTGCVPIFNLMEDAATAEISRTQLWQWRVHRAQLDDGRVIDDGLMRRMLDEEYDALRNSAGHLPRLEDAITLFDRLVMADDLAEFLTTDAYAMILEYEKTAA</sequence>
<dbReference type="AlphaFoldDB" id="A0A3M0CHJ5"/>
<evidence type="ECO:0000256" key="5">
    <source>
        <dbReference type="ARBA" id="ARBA00022679"/>
    </source>
</evidence>
<dbReference type="GO" id="GO:0004474">
    <property type="term" value="F:malate synthase activity"/>
    <property type="evidence" value="ECO:0007669"/>
    <property type="project" value="UniProtKB-EC"/>
</dbReference>
<dbReference type="GO" id="GO:0006099">
    <property type="term" value="P:tricarboxylic acid cycle"/>
    <property type="evidence" value="ECO:0007669"/>
    <property type="project" value="UniProtKB-KW"/>
</dbReference>
<dbReference type="FunFam" id="1.20.1220.12:FF:000001">
    <property type="entry name" value="Malate synthase"/>
    <property type="match status" value="1"/>
</dbReference>
<dbReference type="PIRSF" id="PIRSF001363">
    <property type="entry name" value="Malate_synth"/>
    <property type="match status" value="1"/>
</dbReference>
<comment type="catalytic activity">
    <reaction evidence="6 8">
        <text>glyoxylate + acetyl-CoA + H2O = (S)-malate + CoA + H(+)</text>
        <dbReference type="Rhea" id="RHEA:18181"/>
        <dbReference type="ChEBI" id="CHEBI:15377"/>
        <dbReference type="ChEBI" id="CHEBI:15378"/>
        <dbReference type="ChEBI" id="CHEBI:15589"/>
        <dbReference type="ChEBI" id="CHEBI:36655"/>
        <dbReference type="ChEBI" id="CHEBI:57287"/>
        <dbReference type="ChEBI" id="CHEBI:57288"/>
        <dbReference type="EC" id="2.3.3.9"/>
    </reaction>
</comment>
<keyword evidence="3 8" id="KW-0329">Glyoxylate bypass</keyword>
<dbReference type="EMBL" id="REFR01000011">
    <property type="protein sequence ID" value="RMB08000.1"/>
    <property type="molecule type" value="Genomic_DNA"/>
</dbReference>
<keyword evidence="13" id="KW-1185">Reference proteome</keyword>
<feature type="domain" description="Malate synthase C-terminal" evidence="11">
    <location>
        <begin position="410"/>
        <end position="524"/>
    </location>
</feature>
<dbReference type="InterPro" id="IPR001465">
    <property type="entry name" value="Malate_synthase_TIM"/>
</dbReference>
<dbReference type="GO" id="GO:0005737">
    <property type="term" value="C:cytoplasm"/>
    <property type="evidence" value="ECO:0007669"/>
    <property type="project" value="TreeGrafter"/>
</dbReference>
<dbReference type="InterPro" id="IPR019830">
    <property type="entry name" value="Malate_synthase_CS"/>
</dbReference>
<dbReference type="GO" id="GO:0006097">
    <property type="term" value="P:glyoxylate cycle"/>
    <property type="evidence" value="ECO:0007669"/>
    <property type="project" value="UniProtKB-UniPathway"/>
</dbReference>
<comment type="similarity">
    <text evidence="1 8">Belongs to the malate synthase family.</text>
</comment>
<organism evidence="12 13">
    <name type="scientific">Eilatimonas milleporae</name>
    <dbReference type="NCBI Taxonomy" id="911205"/>
    <lineage>
        <taxon>Bacteria</taxon>
        <taxon>Pseudomonadati</taxon>
        <taxon>Pseudomonadota</taxon>
        <taxon>Alphaproteobacteria</taxon>
        <taxon>Kordiimonadales</taxon>
        <taxon>Kordiimonadaceae</taxon>
        <taxon>Eilatimonas</taxon>
    </lineage>
</organism>
<evidence type="ECO:0000256" key="4">
    <source>
        <dbReference type="ARBA" id="ARBA00022532"/>
    </source>
</evidence>
<dbReference type="NCBIfam" id="TIGR01344">
    <property type="entry name" value="malate_syn_A"/>
    <property type="match status" value="1"/>
</dbReference>
<dbReference type="InterPro" id="IPR048355">
    <property type="entry name" value="MS_C"/>
</dbReference>
<dbReference type="CDD" id="cd00727">
    <property type="entry name" value="malate_synt_A"/>
    <property type="match status" value="1"/>
</dbReference>
<evidence type="ECO:0000313" key="12">
    <source>
        <dbReference type="EMBL" id="RMB08000.1"/>
    </source>
</evidence>
<evidence type="ECO:0000256" key="8">
    <source>
        <dbReference type="RuleBase" id="RU000555"/>
    </source>
</evidence>
<dbReference type="InterPro" id="IPR048356">
    <property type="entry name" value="MS_N"/>
</dbReference>
<dbReference type="EC" id="2.3.3.9" evidence="2 8"/>
<gene>
    <name evidence="12" type="ORF">BXY39_2095</name>
</gene>